<evidence type="ECO:0000313" key="3">
    <source>
        <dbReference type="Proteomes" id="UP000005396"/>
    </source>
</evidence>
<dbReference type="HOGENOM" id="CLU_3364136_0_0_9"/>
<protein>
    <submittedName>
        <fullName evidence="2">Uncharacterized protein</fullName>
    </submittedName>
</protein>
<proteinExistence type="predicted"/>
<keyword evidence="1" id="KW-0472">Membrane</keyword>
<dbReference type="PaxDb" id="411902-CLOBOL_00737"/>
<dbReference type="AlphaFoldDB" id="A8RIM4"/>
<dbReference type="EMBL" id="ABCC02000009">
    <property type="protein sequence ID" value="EDP19299.1"/>
    <property type="molecule type" value="Genomic_DNA"/>
</dbReference>
<keyword evidence="1" id="KW-1133">Transmembrane helix</keyword>
<name>A8RIM4_ENTBW</name>
<reference evidence="2 3" key="1">
    <citation type="submission" date="2007-08" db="EMBL/GenBank/DDBJ databases">
        <authorList>
            <person name="Fulton L."/>
            <person name="Clifton S."/>
            <person name="Fulton B."/>
            <person name="Xu J."/>
            <person name="Minx P."/>
            <person name="Pepin K.H."/>
            <person name="Johnson M."/>
            <person name="Thiruvilangam P."/>
            <person name="Bhonagiri V."/>
            <person name="Nash W.E."/>
            <person name="Mardis E.R."/>
            <person name="Wilson R.K."/>
        </authorList>
    </citation>
    <scope>NUCLEOTIDE SEQUENCE [LARGE SCALE GENOMIC DNA]</scope>
    <source>
        <strain evidence="3">ATCC BAA-613 / DSM 15670 / CCUG 46953 / JCM 12243 / WAL 16351</strain>
    </source>
</reference>
<organism evidence="2 3">
    <name type="scientific">Enterocloster bolteae (strain ATCC BAA-613 / DSM 15670 / CCUG 46953 / JCM 12243 / WAL 16351)</name>
    <name type="common">Clostridium bolteae</name>
    <dbReference type="NCBI Taxonomy" id="411902"/>
    <lineage>
        <taxon>Bacteria</taxon>
        <taxon>Bacillati</taxon>
        <taxon>Bacillota</taxon>
        <taxon>Clostridia</taxon>
        <taxon>Lachnospirales</taxon>
        <taxon>Lachnospiraceae</taxon>
        <taxon>Enterocloster</taxon>
    </lineage>
</organism>
<feature type="transmembrane region" description="Helical" evidence="1">
    <location>
        <begin position="12"/>
        <end position="34"/>
    </location>
</feature>
<evidence type="ECO:0000256" key="1">
    <source>
        <dbReference type="SAM" id="Phobius"/>
    </source>
</evidence>
<keyword evidence="1" id="KW-0812">Transmembrane</keyword>
<dbReference type="Proteomes" id="UP000005396">
    <property type="component" value="Unassembled WGS sequence"/>
</dbReference>
<accession>A8RIM4</accession>
<comment type="caution">
    <text evidence="2">The sequence shown here is derived from an EMBL/GenBank/DDBJ whole genome shotgun (WGS) entry which is preliminary data.</text>
</comment>
<evidence type="ECO:0000313" key="2">
    <source>
        <dbReference type="EMBL" id="EDP19299.1"/>
    </source>
</evidence>
<gene>
    <name evidence="2" type="ORF">CLOBOL_00737</name>
</gene>
<sequence length="35" mass="4409">MHPSFIHFHQIYDILITMILLLLFMNIRFSYLYYT</sequence>
<reference evidence="2 3" key="2">
    <citation type="submission" date="2007-09" db="EMBL/GenBank/DDBJ databases">
        <title>Draft genome sequence of Clostridium bolteae (ATCC BAA-613).</title>
        <authorList>
            <person name="Sudarsanam P."/>
            <person name="Ley R."/>
            <person name="Guruge J."/>
            <person name="Turnbaugh P.J."/>
            <person name="Mahowald M."/>
            <person name="Liep D."/>
            <person name="Gordon J."/>
        </authorList>
    </citation>
    <scope>NUCLEOTIDE SEQUENCE [LARGE SCALE GENOMIC DNA]</scope>
    <source>
        <strain evidence="3">ATCC BAA-613 / DSM 15670 / CCUG 46953 / JCM 12243 / WAL 16351</strain>
    </source>
</reference>